<dbReference type="EMBL" id="CM003613">
    <property type="protein sequence ID" value="KYP58132.1"/>
    <property type="molecule type" value="Genomic_DNA"/>
</dbReference>
<dbReference type="AlphaFoldDB" id="A0A151STQ7"/>
<organism evidence="2 3">
    <name type="scientific">Cajanus cajan</name>
    <name type="common">Pigeon pea</name>
    <name type="synonym">Cajanus indicus</name>
    <dbReference type="NCBI Taxonomy" id="3821"/>
    <lineage>
        <taxon>Eukaryota</taxon>
        <taxon>Viridiplantae</taxon>
        <taxon>Streptophyta</taxon>
        <taxon>Embryophyta</taxon>
        <taxon>Tracheophyta</taxon>
        <taxon>Spermatophyta</taxon>
        <taxon>Magnoliopsida</taxon>
        <taxon>eudicotyledons</taxon>
        <taxon>Gunneridae</taxon>
        <taxon>Pentapetalae</taxon>
        <taxon>rosids</taxon>
        <taxon>fabids</taxon>
        <taxon>Fabales</taxon>
        <taxon>Fabaceae</taxon>
        <taxon>Papilionoideae</taxon>
        <taxon>50 kb inversion clade</taxon>
        <taxon>NPAAA clade</taxon>
        <taxon>indigoferoid/millettioid clade</taxon>
        <taxon>Phaseoleae</taxon>
        <taxon>Cajanus</taxon>
    </lineage>
</organism>
<dbReference type="InterPro" id="IPR039537">
    <property type="entry name" value="Retrotran_Ty1/copia-like"/>
</dbReference>
<keyword evidence="3" id="KW-1185">Reference proteome</keyword>
<sequence length="276" mass="31804">MTTIDLIPKSFDELKQKCEVCVQAKQPIKSFQDFVQKETCLFELIHNDICDNNGVITCGGNKYFITFIDDFSKYCYVYLIIHKSKLFDKFKVYKAEVENQSEKNIKILHSDKGGEYSSIEIGEFFESYGIIHEVTPSYAPQYNGIVERKNHTLVEPIISKRIRKDKDFGPKFYSFILSCVSNFETKDLGLVNKPIPPISMHCDSQVVIVKVTSKNFNEKRKHLRIRYKSIRNLITNGVIYVDLIGSKNNIANPLTKGLTHQQVLKSLRGMRLKSIN</sequence>
<dbReference type="SUPFAM" id="SSF53098">
    <property type="entry name" value="Ribonuclease H-like"/>
    <property type="match status" value="1"/>
</dbReference>
<dbReference type="CDD" id="cd09272">
    <property type="entry name" value="RNase_HI_RT_Ty1"/>
    <property type="match status" value="1"/>
</dbReference>
<dbReference type="Gene3D" id="3.30.420.10">
    <property type="entry name" value="Ribonuclease H-like superfamily/Ribonuclease H"/>
    <property type="match status" value="1"/>
</dbReference>
<name>A0A151STQ7_CAJCA</name>
<dbReference type="Pfam" id="PF00665">
    <property type="entry name" value="rve"/>
    <property type="match status" value="1"/>
</dbReference>
<gene>
    <name evidence="2" type="ORF">KK1_004423</name>
</gene>
<dbReference type="InterPro" id="IPR001584">
    <property type="entry name" value="Integrase_cat-core"/>
</dbReference>
<evidence type="ECO:0000313" key="3">
    <source>
        <dbReference type="Proteomes" id="UP000075243"/>
    </source>
</evidence>
<dbReference type="Proteomes" id="UP000075243">
    <property type="component" value="Chromosome 11"/>
</dbReference>
<reference evidence="2 3" key="1">
    <citation type="journal article" date="2012" name="Nat. Biotechnol.">
        <title>Draft genome sequence of pigeonpea (Cajanus cajan), an orphan legume crop of resource-poor farmers.</title>
        <authorList>
            <person name="Varshney R.K."/>
            <person name="Chen W."/>
            <person name="Li Y."/>
            <person name="Bharti A.K."/>
            <person name="Saxena R.K."/>
            <person name="Schlueter J.A."/>
            <person name="Donoghue M.T."/>
            <person name="Azam S."/>
            <person name="Fan G."/>
            <person name="Whaley A.M."/>
            <person name="Farmer A.D."/>
            <person name="Sheridan J."/>
            <person name="Iwata A."/>
            <person name="Tuteja R."/>
            <person name="Penmetsa R.V."/>
            <person name="Wu W."/>
            <person name="Upadhyaya H.D."/>
            <person name="Yang S.P."/>
            <person name="Shah T."/>
            <person name="Saxena K.B."/>
            <person name="Michael T."/>
            <person name="McCombie W.R."/>
            <person name="Yang B."/>
            <person name="Zhang G."/>
            <person name="Yang H."/>
            <person name="Wang J."/>
            <person name="Spillane C."/>
            <person name="Cook D.R."/>
            <person name="May G.D."/>
            <person name="Xu X."/>
            <person name="Jackson S.A."/>
        </authorList>
    </citation>
    <scope>NUCLEOTIDE SEQUENCE [LARGE SCALE GENOMIC DNA]</scope>
    <source>
        <strain evidence="3">cv. Asha</strain>
    </source>
</reference>
<evidence type="ECO:0000259" key="1">
    <source>
        <dbReference type="PROSITE" id="PS50994"/>
    </source>
</evidence>
<protein>
    <submittedName>
        <fullName evidence="2">Retrovirus-related Pol polyprotein from transposon TNT 1-94</fullName>
    </submittedName>
</protein>
<dbReference type="GO" id="GO:0003676">
    <property type="term" value="F:nucleic acid binding"/>
    <property type="evidence" value="ECO:0007669"/>
    <property type="project" value="InterPro"/>
</dbReference>
<proteinExistence type="predicted"/>
<dbReference type="InterPro" id="IPR036397">
    <property type="entry name" value="RNaseH_sf"/>
</dbReference>
<dbReference type="PANTHER" id="PTHR42648">
    <property type="entry name" value="TRANSPOSASE, PUTATIVE-RELATED"/>
    <property type="match status" value="1"/>
</dbReference>
<evidence type="ECO:0000313" key="2">
    <source>
        <dbReference type="EMBL" id="KYP58132.1"/>
    </source>
</evidence>
<dbReference type="InterPro" id="IPR012337">
    <property type="entry name" value="RNaseH-like_sf"/>
</dbReference>
<dbReference type="GO" id="GO:0015074">
    <property type="term" value="P:DNA integration"/>
    <property type="evidence" value="ECO:0007669"/>
    <property type="project" value="InterPro"/>
</dbReference>
<accession>A0A151STQ7</accession>
<dbReference type="PROSITE" id="PS50994">
    <property type="entry name" value="INTEGRASE"/>
    <property type="match status" value="1"/>
</dbReference>
<dbReference type="PANTHER" id="PTHR42648:SF20">
    <property type="entry name" value="RNA-DIRECTED DNA POLYMERASE"/>
    <property type="match status" value="1"/>
</dbReference>
<feature type="domain" description="Integrase catalytic" evidence="1">
    <location>
        <begin position="23"/>
        <end position="205"/>
    </location>
</feature>
<dbReference type="Gramene" id="C.cajan_04319.t">
    <property type="protein sequence ID" value="C.cajan_04319.t"/>
    <property type="gene ID" value="C.cajan_04319"/>
</dbReference>